<feature type="domain" description="Gfo/Idh/MocA-like oxidoreductase N-terminal" evidence="1">
    <location>
        <begin position="37"/>
        <end position="160"/>
    </location>
</feature>
<dbReference type="InterPro" id="IPR050463">
    <property type="entry name" value="Gfo/Idh/MocA_oxidrdct_glycsds"/>
</dbReference>
<organism evidence="3 4">
    <name type="scientific">Sphingomonas gellani</name>
    <dbReference type="NCBI Taxonomy" id="1166340"/>
    <lineage>
        <taxon>Bacteria</taxon>
        <taxon>Pseudomonadati</taxon>
        <taxon>Pseudomonadota</taxon>
        <taxon>Alphaproteobacteria</taxon>
        <taxon>Sphingomonadales</taxon>
        <taxon>Sphingomonadaceae</taxon>
        <taxon>Sphingomonas</taxon>
    </lineage>
</organism>
<dbReference type="EMBL" id="FOCF01000004">
    <property type="protein sequence ID" value="SEN03992.1"/>
    <property type="molecule type" value="Genomic_DNA"/>
</dbReference>
<dbReference type="Gene3D" id="3.30.360.10">
    <property type="entry name" value="Dihydrodipicolinate Reductase, domain 2"/>
    <property type="match status" value="1"/>
</dbReference>
<dbReference type="Pfam" id="PF01408">
    <property type="entry name" value="GFO_IDH_MocA"/>
    <property type="match status" value="1"/>
</dbReference>
<reference evidence="4" key="1">
    <citation type="submission" date="2016-10" db="EMBL/GenBank/DDBJ databases">
        <authorList>
            <person name="Varghese N."/>
            <person name="Submissions S."/>
        </authorList>
    </citation>
    <scope>NUCLEOTIDE SEQUENCE [LARGE SCALE GENOMIC DNA]</scope>
    <source>
        <strain evidence="4">S6-262</strain>
    </source>
</reference>
<keyword evidence="4" id="KW-1185">Reference proteome</keyword>
<dbReference type="PANTHER" id="PTHR43818:SF5">
    <property type="entry name" value="OXIDOREDUCTASE FAMILY PROTEIN"/>
    <property type="match status" value="1"/>
</dbReference>
<evidence type="ECO:0000259" key="1">
    <source>
        <dbReference type="Pfam" id="PF01408"/>
    </source>
</evidence>
<evidence type="ECO:0000313" key="3">
    <source>
        <dbReference type="EMBL" id="SEN03992.1"/>
    </source>
</evidence>
<dbReference type="AlphaFoldDB" id="A0A1H8D9Q0"/>
<dbReference type="GO" id="GO:0000166">
    <property type="term" value="F:nucleotide binding"/>
    <property type="evidence" value="ECO:0007669"/>
    <property type="project" value="InterPro"/>
</dbReference>
<gene>
    <name evidence="3" type="ORF">SAMN05192583_1846</name>
</gene>
<dbReference type="Pfam" id="PF22725">
    <property type="entry name" value="GFO_IDH_MocA_C3"/>
    <property type="match status" value="1"/>
</dbReference>
<evidence type="ECO:0000259" key="2">
    <source>
        <dbReference type="Pfam" id="PF22725"/>
    </source>
</evidence>
<proteinExistence type="predicted"/>
<dbReference type="InterPro" id="IPR055170">
    <property type="entry name" value="GFO_IDH_MocA-like_dom"/>
</dbReference>
<evidence type="ECO:0000313" key="4">
    <source>
        <dbReference type="Proteomes" id="UP000199206"/>
    </source>
</evidence>
<dbReference type="InterPro" id="IPR000683">
    <property type="entry name" value="Gfo/Idh/MocA-like_OxRdtase_N"/>
</dbReference>
<protein>
    <submittedName>
        <fullName evidence="3">Predicted dehydrogenase</fullName>
    </submittedName>
</protein>
<dbReference type="PANTHER" id="PTHR43818">
    <property type="entry name" value="BCDNA.GH03377"/>
    <property type="match status" value="1"/>
</dbReference>
<dbReference type="Proteomes" id="UP000199206">
    <property type="component" value="Unassembled WGS sequence"/>
</dbReference>
<dbReference type="OrthoDB" id="9792935at2"/>
<dbReference type="STRING" id="1166340.SAMN05192583_1846"/>
<name>A0A1H8D9Q0_9SPHN</name>
<dbReference type="Gene3D" id="3.40.50.720">
    <property type="entry name" value="NAD(P)-binding Rossmann-like Domain"/>
    <property type="match status" value="1"/>
</dbReference>
<feature type="domain" description="GFO/IDH/MocA-like oxidoreductase" evidence="2">
    <location>
        <begin position="228"/>
        <end position="327"/>
    </location>
</feature>
<dbReference type="RefSeq" id="WP_093665427.1">
    <property type="nucleotide sequence ID" value="NZ_FOCF01000004.1"/>
</dbReference>
<dbReference type="SUPFAM" id="SSF51735">
    <property type="entry name" value="NAD(P)-binding Rossmann-fold domains"/>
    <property type="match status" value="1"/>
</dbReference>
<accession>A0A1H8D9Q0</accession>
<dbReference type="SUPFAM" id="SSF55347">
    <property type="entry name" value="Glyceraldehyde-3-phosphate dehydrogenase-like, C-terminal domain"/>
    <property type="match status" value="1"/>
</dbReference>
<dbReference type="InterPro" id="IPR036291">
    <property type="entry name" value="NAD(P)-bd_dom_sf"/>
</dbReference>
<sequence length="440" mass="47825">MDRRTMIKGAGATMGLGLGMAISARSYARIKGANERLRVAVVGVNGRGQAHMSAFSQLPNVEITHFCDVDSAVLAKRAGEFAAKGHAAPKTVGDYRRLLDRKAVDIVTVATPDHWHAKVAIDAMKSGRDVYCEKPIGIAPAEGEAMIVVQNSTGRKLQVGNQQRSSPETRQLLALIQAGELGDVYEAQTWYANNRQSIGNGQETAPPANLDWNMWQGPRPRGAYRSNLVPYNWHWFWKYGTGEICNNAMHELDVARWLMGLTYPTRVEAQGAKRFHAGDDWEMYDSLALDLSYDQGRTIRWNGQSCNAMLTYGRGRGVLLLGTKGSAVVDRNGFELYDLAGKSVRQVMAAASSETTGTVGEGALDVYHAGNLVDVIRGKAAALNSPIAEGHISTTLCHLGNMAYRTNSVLSVDPATGRPASADAMKLWSVAYEPGWEVKA</sequence>